<keyword evidence="4 8" id="KW-0274">FAD</keyword>
<dbReference type="GO" id="GO:0004499">
    <property type="term" value="F:N,N-dimethylaniline monooxygenase activity"/>
    <property type="evidence" value="ECO:0007669"/>
    <property type="project" value="InterPro"/>
</dbReference>
<evidence type="ECO:0000256" key="5">
    <source>
        <dbReference type="ARBA" id="ARBA00022857"/>
    </source>
</evidence>
<dbReference type="InterPro" id="IPR020946">
    <property type="entry name" value="Flavin_mOase-like"/>
</dbReference>
<dbReference type="InterPro" id="IPR050346">
    <property type="entry name" value="FMO-like"/>
</dbReference>
<organism evidence="9 10">
    <name type="scientific">Portunus trituberculatus</name>
    <name type="common">Swimming crab</name>
    <name type="synonym">Neptunus trituberculatus</name>
    <dbReference type="NCBI Taxonomy" id="210409"/>
    <lineage>
        <taxon>Eukaryota</taxon>
        <taxon>Metazoa</taxon>
        <taxon>Ecdysozoa</taxon>
        <taxon>Arthropoda</taxon>
        <taxon>Crustacea</taxon>
        <taxon>Multicrustacea</taxon>
        <taxon>Malacostraca</taxon>
        <taxon>Eumalacostraca</taxon>
        <taxon>Eucarida</taxon>
        <taxon>Decapoda</taxon>
        <taxon>Pleocyemata</taxon>
        <taxon>Brachyura</taxon>
        <taxon>Eubrachyura</taxon>
        <taxon>Portunoidea</taxon>
        <taxon>Portunidae</taxon>
        <taxon>Portuninae</taxon>
        <taxon>Portunus</taxon>
    </lineage>
</organism>
<evidence type="ECO:0000256" key="4">
    <source>
        <dbReference type="ARBA" id="ARBA00022827"/>
    </source>
</evidence>
<dbReference type="Gene3D" id="3.50.50.60">
    <property type="entry name" value="FAD/NAD(P)-binding domain"/>
    <property type="match status" value="2"/>
</dbReference>
<evidence type="ECO:0000256" key="8">
    <source>
        <dbReference type="RuleBase" id="RU361177"/>
    </source>
</evidence>
<comment type="caution">
    <text evidence="9">The sequence shown here is derived from an EMBL/GenBank/DDBJ whole genome shotgun (WGS) entry which is preliminary data.</text>
</comment>
<dbReference type="InterPro" id="IPR000960">
    <property type="entry name" value="Flavin_mOase"/>
</dbReference>
<dbReference type="EMBL" id="VSRR010000624">
    <property type="protein sequence ID" value="MPC17831.1"/>
    <property type="molecule type" value="Genomic_DNA"/>
</dbReference>
<dbReference type="OrthoDB" id="66881at2759"/>
<dbReference type="GO" id="GO:0050661">
    <property type="term" value="F:NADP binding"/>
    <property type="evidence" value="ECO:0007669"/>
    <property type="project" value="InterPro"/>
</dbReference>
<keyword evidence="6 8" id="KW-0560">Oxidoreductase</keyword>
<dbReference type="AlphaFoldDB" id="A0A5B7D952"/>
<dbReference type="PRINTS" id="PR00370">
    <property type="entry name" value="FMOXYGENASE"/>
</dbReference>
<dbReference type="InterPro" id="IPR036188">
    <property type="entry name" value="FAD/NAD-bd_sf"/>
</dbReference>
<keyword evidence="3 8" id="KW-0285">Flavoprotein</keyword>
<dbReference type="Pfam" id="PF00743">
    <property type="entry name" value="FMO-like"/>
    <property type="match status" value="2"/>
</dbReference>
<dbReference type="Proteomes" id="UP000324222">
    <property type="component" value="Unassembled WGS sequence"/>
</dbReference>
<evidence type="ECO:0000256" key="3">
    <source>
        <dbReference type="ARBA" id="ARBA00022630"/>
    </source>
</evidence>
<comment type="cofactor">
    <cofactor evidence="1 8">
        <name>FAD</name>
        <dbReference type="ChEBI" id="CHEBI:57692"/>
    </cofactor>
</comment>
<dbReference type="PANTHER" id="PTHR23023">
    <property type="entry name" value="DIMETHYLANILINE MONOOXYGENASE"/>
    <property type="match status" value="1"/>
</dbReference>
<proteinExistence type="inferred from homology"/>
<protein>
    <recommendedName>
        <fullName evidence="8">Flavin-containing monooxygenase</fullName>
        <ecNumber evidence="8">1.-.-.-</ecNumber>
    </recommendedName>
</protein>
<dbReference type="EC" id="1.-.-.-" evidence="8"/>
<evidence type="ECO:0000256" key="7">
    <source>
        <dbReference type="ARBA" id="ARBA00023033"/>
    </source>
</evidence>
<dbReference type="GO" id="GO:0050660">
    <property type="term" value="F:flavin adenine dinucleotide binding"/>
    <property type="evidence" value="ECO:0007669"/>
    <property type="project" value="InterPro"/>
</dbReference>
<keyword evidence="10" id="KW-1185">Reference proteome</keyword>
<evidence type="ECO:0000256" key="1">
    <source>
        <dbReference type="ARBA" id="ARBA00001974"/>
    </source>
</evidence>
<accession>A0A5B7D952</accession>
<evidence type="ECO:0000256" key="2">
    <source>
        <dbReference type="ARBA" id="ARBA00009183"/>
    </source>
</evidence>
<name>A0A5B7D952_PORTR</name>
<dbReference type="SUPFAM" id="SSF51905">
    <property type="entry name" value="FAD/NAD(P)-binding domain"/>
    <property type="match status" value="2"/>
</dbReference>
<dbReference type="FunFam" id="3.50.50.60:FF:000138">
    <property type="entry name" value="Flavin-containing monooxygenase"/>
    <property type="match status" value="1"/>
</dbReference>
<comment type="similarity">
    <text evidence="2 8">Belongs to the FMO family.</text>
</comment>
<keyword evidence="5" id="KW-0521">NADP</keyword>
<sequence>MAFPDFPFPAKEESFVHHTDVLSYLEEYTNHYNLRQYIKFRHHVEKVKPVDRDDGSNGWAVTVQDLETNTTTTSFCDSILVCNGHYSVPMMPPIKDIDKFRGQQMHSHDYREPEPFRGLRVAVLGASASGLDISLEVASVAKEVLLSHNHPVQIPSELPPNIRQVRGIVAAYEDGFVFGDGSQADADVLLCCTGYEFTFPFLSEECGVTVENNIVKPLYKHLIHTAFPTMAFVGIPFQIVPFPLFDVQVQFFLSSLKQDITLPDKTAMDQDTQAAFAEHIDKGKAVKFFLAVLTGDVTPLTHEEMDADTVHALQRLRCSGGQDRHYHRMGVEGSVRYMEELSTSAHLSPVPSYMLWFYKLVFMRMLFSLLTIKQHRYVVEAGGRVREWHNGREVNTVWNLRRLVVVQLMRLMWRDFWGVFSFATKTLRKYLGL</sequence>
<gene>
    <name evidence="9" type="ORF">E2C01_010698</name>
</gene>
<reference evidence="9 10" key="1">
    <citation type="submission" date="2019-05" db="EMBL/GenBank/DDBJ databases">
        <title>Another draft genome of Portunus trituberculatus and its Hox gene families provides insights of decapod evolution.</title>
        <authorList>
            <person name="Jeong J.-H."/>
            <person name="Song I."/>
            <person name="Kim S."/>
            <person name="Choi T."/>
            <person name="Kim D."/>
            <person name="Ryu S."/>
            <person name="Kim W."/>
        </authorList>
    </citation>
    <scope>NUCLEOTIDE SEQUENCE [LARGE SCALE GENOMIC DNA]</scope>
    <source>
        <tissue evidence="9">Muscle</tissue>
    </source>
</reference>
<evidence type="ECO:0000313" key="10">
    <source>
        <dbReference type="Proteomes" id="UP000324222"/>
    </source>
</evidence>
<evidence type="ECO:0000313" key="9">
    <source>
        <dbReference type="EMBL" id="MPC17831.1"/>
    </source>
</evidence>
<evidence type="ECO:0000256" key="6">
    <source>
        <dbReference type="ARBA" id="ARBA00023002"/>
    </source>
</evidence>
<keyword evidence="7 8" id="KW-0503">Monooxygenase</keyword>